<reference evidence="1" key="1">
    <citation type="submission" date="2014-07" db="EMBL/GenBank/DDBJ databases">
        <authorList>
            <person name="Urmite Genomes Urmite Genomes"/>
        </authorList>
    </citation>
    <scope>NUCLEOTIDE SEQUENCE</scope>
    <source>
        <strain evidence="1">13S34_air</strain>
    </source>
</reference>
<sequence length="189" mass="22335">MISKEERLKKRAKRLELLRKLDNAKKESEYRHVEEGLTALCGGIKKCDGKQVRVYESKQTIVGETEKLVLNKKKKQSERLREIAPEKIYAIYQSEGTWKLVSKQLDVSESALARYREENEEFFMSKREKRKTWRQLDRKDYIVDLIYSMRVKQSASIRKIAERVGTSIYNINQIIKNGENYARISGKKR</sequence>
<dbReference type="AlphaFoldDB" id="A0A078MLX9"/>
<gene>
    <name evidence="1" type="ORF">BN1050_02625</name>
</gene>
<organism evidence="1">
    <name type="scientific">Metalysinibacillus saudimassiliensis</name>
    <dbReference type="NCBI Taxonomy" id="1461583"/>
    <lineage>
        <taxon>Bacteria</taxon>
        <taxon>Bacillati</taxon>
        <taxon>Bacillota</taxon>
        <taxon>Bacilli</taxon>
        <taxon>Bacillales</taxon>
        <taxon>Caryophanaceae</taxon>
        <taxon>Metalysinibacillus</taxon>
    </lineage>
</organism>
<dbReference type="HOGENOM" id="CLU_1432955_0_0_9"/>
<evidence type="ECO:0000313" key="1">
    <source>
        <dbReference type="EMBL" id="CEA05736.1"/>
    </source>
</evidence>
<proteinExistence type="predicted"/>
<protein>
    <submittedName>
        <fullName evidence="1">Uncharacterized protein</fullName>
    </submittedName>
</protein>
<dbReference type="PATRIC" id="fig|1461583.4.peg.2518"/>
<dbReference type="EMBL" id="LN483079">
    <property type="protein sequence ID" value="CEA05736.1"/>
    <property type="molecule type" value="Genomic_DNA"/>
</dbReference>
<accession>A0A078MLX9</accession>
<name>A0A078MLX9_9BACL</name>